<dbReference type="CDD" id="cd00780">
    <property type="entry name" value="NTF2"/>
    <property type="match status" value="1"/>
</dbReference>
<gene>
    <name evidence="4" type="ORF">MKW94_022079</name>
</gene>
<evidence type="ECO:0000259" key="3">
    <source>
        <dbReference type="PROSITE" id="PS50177"/>
    </source>
</evidence>
<feature type="domain" description="NTF2" evidence="3">
    <location>
        <begin position="13"/>
        <end position="114"/>
    </location>
</feature>
<dbReference type="GO" id="GO:0005737">
    <property type="term" value="C:cytoplasm"/>
    <property type="evidence" value="ECO:0007669"/>
    <property type="project" value="UniProtKB-SubCell"/>
</dbReference>
<dbReference type="GO" id="GO:0006606">
    <property type="term" value="P:protein import into nucleus"/>
    <property type="evidence" value="ECO:0007669"/>
    <property type="project" value="UniProtKB-ARBA"/>
</dbReference>
<evidence type="ECO:0000313" key="4">
    <source>
        <dbReference type="EMBL" id="MCL7034898.1"/>
    </source>
</evidence>
<dbReference type="InterPro" id="IPR002075">
    <property type="entry name" value="NTF2_dom"/>
</dbReference>
<name>A0AA41SI70_PAPNU</name>
<evidence type="ECO:0000256" key="2">
    <source>
        <dbReference type="RuleBase" id="RU369002"/>
    </source>
</evidence>
<evidence type="ECO:0000313" key="5">
    <source>
        <dbReference type="Proteomes" id="UP001177140"/>
    </source>
</evidence>
<dbReference type="GO" id="GO:0051028">
    <property type="term" value="P:mRNA transport"/>
    <property type="evidence" value="ECO:0007669"/>
    <property type="project" value="UniProtKB-UniRule"/>
</dbReference>
<dbReference type="GO" id="GO:0005635">
    <property type="term" value="C:nuclear envelope"/>
    <property type="evidence" value="ECO:0007669"/>
    <property type="project" value="UniProtKB-ARBA"/>
</dbReference>
<reference evidence="4" key="1">
    <citation type="submission" date="2022-03" db="EMBL/GenBank/DDBJ databases">
        <title>A functionally conserved STORR gene fusion in Papaver species that diverged 16.8 million years ago.</title>
        <authorList>
            <person name="Catania T."/>
        </authorList>
    </citation>
    <scope>NUCLEOTIDE SEQUENCE</scope>
    <source>
        <strain evidence="4">S-191538</strain>
    </source>
</reference>
<evidence type="ECO:0000256" key="1">
    <source>
        <dbReference type="ARBA" id="ARBA00022490"/>
    </source>
</evidence>
<dbReference type="InterPro" id="IPR045875">
    <property type="entry name" value="NTF2"/>
</dbReference>
<dbReference type="FunFam" id="3.10.450.50:FF:000005">
    <property type="entry name" value="Nuclear transport factor 2"/>
    <property type="match status" value="1"/>
</dbReference>
<proteinExistence type="predicted"/>
<accession>A0AA41SI70</accession>
<comment type="function">
    <text evidence="2">Has a role in nuclear-cytoplasmic transport of proteins and mRNAs.</text>
</comment>
<dbReference type="SUPFAM" id="SSF54427">
    <property type="entry name" value="NTF2-like"/>
    <property type="match status" value="1"/>
</dbReference>
<dbReference type="Proteomes" id="UP001177140">
    <property type="component" value="Unassembled WGS sequence"/>
</dbReference>
<dbReference type="Pfam" id="PF02136">
    <property type="entry name" value="NTF2"/>
    <property type="match status" value="1"/>
</dbReference>
<protein>
    <recommendedName>
        <fullName evidence="3">NTF2 domain-containing protein</fullName>
    </recommendedName>
</protein>
<keyword evidence="2" id="KW-0813">Transport</keyword>
<comment type="subcellular location">
    <subcellularLocation>
        <location evidence="2">Cytoplasm</location>
    </subcellularLocation>
    <subcellularLocation>
        <location evidence="2">Nucleus</location>
    </subcellularLocation>
</comment>
<comment type="caution">
    <text evidence="4">The sequence shown here is derived from an EMBL/GenBank/DDBJ whole genome shotgun (WGS) entry which is preliminary data.</text>
</comment>
<dbReference type="InterPro" id="IPR032710">
    <property type="entry name" value="NTF2-like_dom_sf"/>
</dbReference>
<organism evidence="4 5">
    <name type="scientific">Papaver nudicaule</name>
    <name type="common">Iceland poppy</name>
    <dbReference type="NCBI Taxonomy" id="74823"/>
    <lineage>
        <taxon>Eukaryota</taxon>
        <taxon>Viridiplantae</taxon>
        <taxon>Streptophyta</taxon>
        <taxon>Embryophyta</taxon>
        <taxon>Tracheophyta</taxon>
        <taxon>Spermatophyta</taxon>
        <taxon>Magnoliopsida</taxon>
        <taxon>Ranunculales</taxon>
        <taxon>Papaveraceae</taxon>
        <taxon>Papaveroideae</taxon>
        <taxon>Papaver</taxon>
    </lineage>
</organism>
<dbReference type="InterPro" id="IPR018222">
    <property type="entry name" value="Nuclear_transport_factor_2_euk"/>
</dbReference>
<keyword evidence="2" id="KW-0653">Protein transport</keyword>
<keyword evidence="1 2" id="KW-0963">Cytoplasm</keyword>
<dbReference type="PANTHER" id="PTHR12612">
    <property type="entry name" value="NUCLEAR TRANSPORT FACTOR 2"/>
    <property type="match status" value="1"/>
</dbReference>
<dbReference type="Gene3D" id="3.10.450.50">
    <property type="match status" value="1"/>
</dbReference>
<sequence>MQGEQGRNYRENFSKAFVEHYYTTFCANPVNLGSLYQESSMLTFQGEQFQGSQNIVARLNNLPFQQCKYKITSVDCQYSGPAGDMLVFVSGSFQHAAEGSFFYVLNEIFRLNYA</sequence>
<dbReference type="PROSITE" id="PS50177">
    <property type="entry name" value="NTF2_DOMAIN"/>
    <property type="match status" value="1"/>
</dbReference>
<dbReference type="EMBL" id="JAJJMA010151102">
    <property type="protein sequence ID" value="MCL7034898.1"/>
    <property type="molecule type" value="Genomic_DNA"/>
</dbReference>
<keyword evidence="2" id="KW-0539">Nucleus</keyword>
<keyword evidence="5" id="KW-1185">Reference proteome</keyword>
<dbReference type="AlphaFoldDB" id="A0AA41SI70"/>